<protein>
    <submittedName>
        <fullName evidence="2">Protein phosphatase</fullName>
    </submittedName>
</protein>
<dbReference type="SMART" id="SM00331">
    <property type="entry name" value="PP2C_SIG"/>
    <property type="match status" value="1"/>
</dbReference>
<dbReference type="Proteomes" id="UP000199256">
    <property type="component" value="Unassembled WGS sequence"/>
</dbReference>
<organism evidence="2 3">
    <name type="scientific">Ectothiorhodospira marina</name>
    <dbReference type="NCBI Taxonomy" id="1396821"/>
    <lineage>
        <taxon>Bacteria</taxon>
        <taxon>Pseudomonadati</taxon>
        <taxon>Pseudomonadota</taxon>
        <taxon>Gammaproteobacteria</taxon>
        <taxon>Chromatiales</taxon>
        <taxon>Ectothiorhodospiraceae</taxon>
        <taxon>Ectothiorhodospira</taxon>
    </lineage>
</organism>
<dbReference type="STRING" id="1396821.SAMN05444515_10139"/>
<dbReference type="InterPro" id="IPR001932">
    <property type="entry name" value="PPM-type_phosphatase-like_dom"/>
</dbReference>
<keyword evidence="3" id="KW-1185">Reference proteome</keyword>
<dbReference type="PROSITE" id="PS51746">
    <property type="entry name" value="PPM_2"/>
    <property type="match status" value="1"/>
</dbReference>
<name>A0A1H7EYD6_9GAMM</name>
<dbReference type="AlphaFoldDB" id="A0A1H7EYD6"/>
<proteinExistence type="predicted"/>
<dbReference type="OrthoDB" id="9801841at2"/>
<dbReference type="SUPFAM" id="SSF81606">
    <property type="entry name" value="PP2C-like"/>
    <property type="match status" value="1"/>
</dbReference>
<dbReference type="InterPro" id="IPR015655">
    <property type="entry name" value="PP2C"/>
</dbReference>
<dbReference type="RefSeq" id="WP_090249371.1">
    <property type="nucleotide sequence ID" value="NZ_FOAA01000001.1"/>
</dbReference>
<feature type="domain" description="PPM-type phosphatase" evidence="1">
    <location>
        <begin position="8"/>
        <end position="253"/>
    </location>
</feature>
<dbReference type="GO" id="GO:0004722">
    <property type="term" value="F:protein serine/threonine phosphatase activity"/>
    <property type="evidence" value="ECO:0007669"/>
    <property type="project" value="InterPro"/>
</dbReference>
<dbReference type="SMART" id="SM00332">
    <property type="entry name" value="PP2Cc"/>
    <property type="match status" value="1"/>
</dbReference>
<reference evidence="3" key="1">
    <citation type="submission" date="2016-10" db="EMBL/GenBank/DDBJ databases">
        <authorList>
            <person name="Varghese N."/>
            <person name="Submissions S."/>
        </authorList>
    </citation>
    <scope>NUCLEOTIDE SEQUENCE [LARGE SCALE GENOMIC DNA]</scope>
    <source>
        <strain evidence="3">DSM 241</strain>
    </source>
</reference>
<dbReference type="Pfam" id="PF13672">
    <property type="entry name" value="PP2C_2"/>
    <property type="match status" value="1"/>
</dbReference>
<dbReference type="NCBIfam" id="NF033484">
    <property type="entry name" value="Stp1_PP2C_phos"/>
    <property type="match status" value="1"/>
</dbReference>
<dbReference type="CDD" id="cd00143">
    <property type="entry name" value="PP2Cc"/>
    <property type="match status" value="1"/>
</dbReference>
<gene>
    <name evidence="2" type="ORF">SAMN05444515_10139</name>
</gene>
<dbReference type="PANTHER" id="PTHR47992">
    <property type="entry name" value="PROTEIN PHOSPHATASE"/>
    <property type="match status" value="1"/>
</dbReference>
<sequence>MTQKDTLQIAGCTDPGRTRARNEDAIGEDAELGLMVLADGMGGHSGGDVASRMAVDTILGELRQALGRVGGNAQGKGTDETSLQVREAIIQANRAIHEAAADDVRNTGMGTTLAVALLRPGTIILAHVGDSRIYRFRNGQLEQMTVDHTLIQELVDRGLCNADQARTSLNRNLVTRALGIDSTVAVDIRQEPVMPGDLYLLCSDGLNDMLEDAIIEDILSRHQTHLQEATRELVRHANDSGGRDNISVLIGRIPTASRPQGRWYHRLLGLRR</sequence>
<dbReference type="InterPro" id="IPR036457">
    <property type="entry name" value="PPM-type-like_dom_sf"/>
</dbReference>
<accession>A0A1H7EYD6</accession>
<evidence type="ECO:0000313" key="3">
    <source>
        <dbReference type="Proteomes" id="UP000199256"/>
    </source>
</evidence>
<dbReference type="EMBL" id="FOAA01000001">
    <property type="protein sequence ID" value="SEK18839.1"/>
    <property type="molecule type" value="Genomic_DNA"/>
</dbReference>
<evidence type="ECO:0000313" key="2">
    <source>
        <dbReference type="EMBL" id="SEK18839.1"/>
    </source>
</evidence>
<dbReference type="Gene3D" id="3.60.40.10">
    <property type="entry name" value="PPM-type phosphatase domain"/>
    <property type="match status" value="1"/>
</dbReference>
<evidence type="ECO:0000259" key="1">
    <source>
        <dbReference type="PROSITE" id="PS51746"/>
    </source>
</evidence>